<dbReference type="RefSeq" id="WP_136457833.1">
    <property type="nucleotide sequence ID" value="NZ_SRSF01000002.1"/>
</dbReference>
<dbReference type="AlphaFoldDB" id="A0A4S4NKS8"/>
<dbReference type="InterPro" id="IPR013879">
    <property type="entry name" value="DUF1761"/>
</dbReference>
<feature type="transmembrane region" description="Helical" evidence="1">
    <location>
        <begin position="125"/>
        <end position="143"/>
    </location>
</feature>
<dbReference type="Pfam" id="PF08570">
    <property type="entry name" value="DUF1761"/>
    <property type="match status" value="1"/>
</dbReference>
<gene>
    <name evidence="2" type="ORF">E4021_07155</name>
</gene>
<accession>A0A4S4NKS8</accession>
<keyword evidence="1" id="KW-1133">Transmembrane helix</keyword>
<feature type="transmembrane region" description="Helical" evidence="1">
    <location>
        <begin position="92"/>
        <end position="113"/>
    </location>
</feature>
<feature type="transmembrane region" description="Helical" evidence="1">
    <location>
        <begin position="59"/>
        <end position="80"/>
    </location>
</feature>
<comment type="caution">
    <text evidence="2">The sequence shown here is derived from an EMBL/GenBank/DDBJ whole genome shotgun (WGS) entry which is preliminary data.</text>
</comment>
<protein>
    <submittedName>
        <fullName evidence="2">DUF1761 domain-containing protein</fullName>
    </submittedName>
</protein>
<keyword evidence="3" id="KW-1185">Reference proteome</keyword>
<keyword evidence="1" id="KW-0812">Transmembrane</keyword>
<feature type="transmembrane region" description="Helical" evidence="1">
    <location>
        <begin position="7"/>
        <end position="28"/>
    </location>
</feature>
<dbReference type="Proteomes" id="UP000308528">
    <property type="component" value="Unassembled WGS sequence"/>
</dbReference>
<name>A0A4S4NKS8_9BACT</name>
<evidence type="ECO:0000256" key="1">
    <source>
        <dbReference type="SAM" id="Phobius"/>
    </source>
</evidence>
<sequence length="148" mass="16038">MTRSINWWAILGATVGGMFVGFLFYGALFNAAWTEAVGLTTEDDVNFRKYGEAVTLDPVMPMLINAFVMAAYALFLSWLMQRTKRTTLGEGALLGLLVGLVVAASHGTGNLFAMNPAILTVIDGSYHVILFAVIGAIVARWPVVRRVP</sequence>
<reference evidence="2 3" key="1">
    <citation type="submission" date="2019-04" db="EMBL/GenBank/DDBJ databases">
        <title>Lewinella litorea sp. nov., isolated from a marine sand.</title>
        <authorList>
            <person name="Yoon J.-H."/>
        </authorList>
    </citation>
    <scope>NUCLEOTIDE SEQUENCE [LARGE SCALE GENOMIC DNA]</scope>
    <source>
        <strain evidence="2 3">HSMS-39</strain>
    </source>
</reference>
<proteinExistence type="predicted"/>
<keyword evidence="1" id="KW-0472">Membrane</keyword>
<dbReference type="EMBL" id="SRSF01000002">
    <property type="protein sequence ID" value="THH40506.1"/>
    <property type="molecule type" value="Genomic_DNA"/>
</dbReference>
<evidence type="ECO:0000313" key="3">
    <source>
        <dbReference type="Proteomes" id="UP000308528"/>
    </source>
</evidence>
<organism evidence="2 3">
    <name type="scientific">Neolewinella litorea</name>
    <dbReference type="NCBI Taxonomy" id="2562452"/>
    <lineage>
        <taxon>Bacteria</taxon>
        <taxon>Pseudomonadati</taxon>
        <taxon>Bacteroidota</taxon>
        <taxon>Saprospiria</taxon>
        <taxon>Saprospirales</taxon>
        <taxon>Lewinellaceae</taxon>
        <taxon>Neolewinella</taxon>
    </lineage>
</organism>
<evidence type="ECO:0000313" key="2">
    <source>
        <dbReference type="EMBL" id="THH40506.1"/>
    </source>
</evidence>
<dbReference type="OrthoDB" id="333057at2"/>